<organism evidence="11 12">
    <name type="scientific">Xenopus tropicalis</name>
    <name type="common">Western clawed frog</name>
    <name type="synonym">Silurana tropicalis</name>
    <dbReference type="NCBI Taxonomy" id="8364"/>
    <lineage>
        <taxon>Eukaryota</taxon>
        <taxon>Metazoa</taxon>
        <taxon>Chordata</taxon>
        <taxon>Craniata</taxon>
        <taxon>Vertebrata</taxon>
        <taxon>Euteleostomi</taxon>
        <taxon>Amphibia</taxon>
        <taxon>Batrachia</taxon>
        <taxon>Anura</taxon>
        <taxon>Pipoidea</taxon>
        <taxon>Pipidae</taxon>
        <taxon>Xenopodinae</taxon>
        <taxon>Xenopus</taxon>
        <taxon>Silurana</taxon>
    </lineage>
</organism>
<dbReference type="KEGG" id="xtr:108646241"/>
<keyword evidence="6 7" id="KW-0067">ATP-binding</keyword>
<keyword evidence="3" id="KW-0808">Transferase</keyword>
<dbReference type="OrthoDB" id="1300748at2759"/>
<gene>
    <name evidence="12 13" type="primary">LOC108646241</name>
</gene>
<feature type="binding site" evidence="7">
    <location>
        <position position="171"/>
    </location>
    <ligand>
        <name>ATP</name>
        <dbReference type="ChEBI" id="CHEBI:30616"/>
    </ligand>
</feature>
<dbReference type="Gene3D" id="1.10.510.10">
    <property type="entry name" value="Transferase(Phosphotransferase) domain 1"/>
    <property type="match status" value="1"/>
</dbReference>
<keyword evidence="11" id="KW-1185">Reference proteome</keyword>
<dbReference type="InterPro" id="IPR008271">
    <property type="entry name" value="Ser/Thr_kinase_AS"/>
</dbReference>
<evidence type="ECO:0000313" key="13">
    <source>
        <dbReference type="Xenbase" id="XB-GENE-29090683"/>
    </source>
</evidence>
<dbReference type="InterPro" id="IPR000719">
    <property type="entry name" value="Prot_kinase_dom"/>
</dbReference>
<feature type="compositionally biased region" description="Basic and acidic residues" evidence="9">
    <location>
        <begin position="42"/>
        <end position="131"/>
    </location>
</feature>
<dbReference type="PANTHER" id="PTHR24351">
    <property type="entry name" value="RIBOSOMAL PROTEIN S6 KINASE"/>
    <property type="match status" value="1"/>
</dbReference>
<feature type="region of interest" description="Disordered" evidence="9">
    <location>
        <begin position="1"/>
        <end position="134"/>
    </location>
</feature>
<keyword evidence="1 8" id="KW-0723">Serine/threonine-protein kinase</keyword>
<dbReference type="Gene3D" id="3.30.200.20">
    <property type="entry name" value="Phosphorylase Kinase, domain 1"/>
    <property type="match status" value="1"/>
</dbReference>
<sequence>MEKECIDFDGSGPGAYDKAKRMSESEKAKGPGKKKGKKRHREEKSEGKTGRRWRDSDHFSEERPKIRKRTREDSSEQPKKNGKRIREDSPEEQPKKIMEGSPEEHPKKQEKRTREDSPEGESDRKRPRADPKGLNPLQLCNYTFYSVIGGGGYGTVMLASLKDRRSNVAVKILKKKPGSFSSIRAEANILRISGGSPYLCHGYAAFQTQRHAFLVMEYASGGTLKDQLRTHGALDMTRVEFHSAELVCGLQFLHDNGIIHRDLKPDNILLDQEGHIKISDFGMSQQNVFGNRTVTGRAGTLGYIAPEIFLNKAYNAAVDWWALGVIICEMATGESPFPEESDDENFIDGVISDEPNIPYWLSGDLKDLLRELLEKNPDRRLGVNGNIRHHPFFSAIEWEELEEQLTPLPFDLRAPSKEHIEPDEGKALSFLESPKNINASGDKMKIPGLSFISCNWQD</sequence>
<dbReference type="InterPro" id="IPR011009">
    <property type="entry name" value="Kinase-like_dom_sf"/>
</dbReference>
<feature type="compositionally biased region" description="Basic residues" evidence="9">
    <location>
        <begin position="30"/>
        <end position="41"/>
    </location>
</feature>
<protein>
    <submittedName>
        <fullName evidence="12">Protein kinase C delta type-like</fullName>
    </submittedName>
</protein>
<name>A0A8J1JAL6_XENTR</name>
<comment type="similarity">
    <text evidence="8">Belongs to the protein kinase superfamily.</text>
</comment>
<dbReference type="AlphaFoldDB" id="A0A8J1JAL6"/>
<dbReference type="PROSITE" id="PS00107">
    <property type="entry name" value="PROTEIN_KINASE_ATP"/>
    <property type="match status" value="1"/>
</dbReference>
<evidence type="ECO:0000256" key="2">
    <source>
        <dbReference type="ARBA" id="ARBA00022553"/>
    </source>
</evidence>
<reference evidence="12" key="1">
    <citation type="submission" date="2025-08" db="UniProtKB">
        <authorList>
            <consortium name="RefSeq"/>
        </authorList>
    </citation>
    <scope>IDENTIFICATION</scope>
    <source>
        <strain evidence="12">Nigerian</strain>
        <tissue evidence="12">Liver and blood</tissue>
    </source>
</reference>
<feature type="domain" description="Protein kinase" evidence="10">
    <location>
        <begin position="142"/>
        <end position="393"/>
    </location>
</feature>
<proteinExistence type="inferred from homology"/>
<dbReference type="AGR" id="Xenbase:XB-GENE-29090683"/>
<dbReference type="GeneID" id="108646241"/>
<evidence type="ECO:0000256" key="4">
    <source>
        <dbReference type="ARBA" id="ARBA00022741"/>
    </source>
</evidence>
<evidence type="ECO:0000256" key="9">
    <source>
        <dbReference type="SAM" id="MobiDB-lite"/>
    </source>
</evidence>
<evidence type="ECO:0000256" key="6">
    <source>
        <dbReference type="ARBA" id="ARBA00022840"/>
    </source>
</evidence>
<dbReference type="RefSeq" id="XP_031754060.1">
    <property type="nucleotide sequence ID" value="XM_031898200.1"/>
</dbReference>
<evidence type="ECO:0000259" key="10">
    <source>
        <dbReference type="PROSITE" id="PS50011"/>
    </source>
</evidence>
<keyword evidence="2" id="KW-0597">Phosphoprotein</keyword>
<evidence type="ECO:0000313" key="11">
    <source>
        <dbReference type="Proteomes" id="UP000008143"/>
    </source>
</evidence>
<dbReference type="InterPro" id="IPR017441">
    <property type="entry name" value="Protein_kinase_ATP_BS"/>
</dbReference>
<keyword evidence="5" id="KW-0418">Kinase</keyword>
<evidence type="ECO:0000256" key="8">
    <source>
        <dbReference type="RuleBase" id="RU000304"/>
    </source>
</evidence>
<feature type="compositionally biased region" description="Basic and acidic residues" evidence="9">
    <location>
        <begin position="17"/>
        <end position="29"/>
    </location>
</feature>
<dbReference type="GO" id="GO:0004674">
    <property type="term" value="F:protein serine/threonine kinase activity"/>
    <property type="evidence" value="ECO:0000318"/>
    <property type="project" value="GO_Central"/>
</dbReference>
<dbReference type="Proteomes" id="UP000008143">
    <property type="component" value="Chromosome 3"/>
</dbReference>
<dbReference type="GO" id="GO:0035556">
    <property type="term" value="P:intracellular signal transduction"/>
    <property type="evidence" value="ECO:0000318"/>
    <property type="project" value="GO_Central"/>
</dbReference>
<evidence type="ECO:0000256" key="7">
    <source>
        <dbReference type="PROSITE-ProRule" id="PRU10141"/>
    </source>
</evidence>
<accession>A0A8J1JAL6</accession>
<evidence type="ECO:0000256" key="3">
    <source>
        <dbReference type="ARBA" id="ARBA00022679"/>
    </source>
</evidence>
<dbReference type="SMART" id="SM00220">
    <property type="entry name" value="S_TKc"/>
    <property type="match status" value="1"/>
</dbReference>
<keyword evidence="4 7" id="KW-0547">Nucleotide-binding</keyword>
<dbReference type="PROSITE" id="PS00108">
    <property type="entry name" value="PROTEIN_KINASE_ST"/>
    <property type="match status" value="1"/>
</dbReference>
<dbReference type="SUPFAM" id="SSF56112">
    <property type="entry name" value="Protein kinase-like (PK-like)"/>
    <property type="match status" value="1"/>
</dbReference>
<evidence type="ECO:0000313" key="12">
    <source>
        <dbReference type="RefSeq" id="XP_031754060.1"/>
    </source>
</evidence>
<dbReference type="GO" id="GO:0005524">
    <property type="term" value="F:ATP binding"/>
    <property type="evidence" value="ECO:0007669"/>
    <property type="project" value="UniProtKB-UniRule"/>
</dbReference>
<dbReference type="OMA" id="QAPELWR"/>
<evidence type="ECO:0000256" key="1">
    <source>
        <dbReference type="ARBA" id="ARBA00022527"/>
    </source>
</evidence>
<dbReference type="FunFam" id="1.10.510.10:FF:000210">
    <property type="entry name" value="Non-specific serine/threonine protein kinase"/>
    <property type="match status" value="1"/>
</dbReference>
<dbReference type="Xenbase" id="XB-GENE-29090683">
    <property type="gene designation" value="LOC108646241"/>
</dbReference>
<dbReference type="Pfam" id="PF00069">
    <property type="entry name" value="Pkinase"/>
    <property type="match status" value="1"/>
</dbReference>
<evidence type="ECO:0000256" key="5">
    <source>
        <dbReference type="ARBA" id="ARBA00022777"/>
    </source>
</evidence>
<dbReference type="PROSITE" id="PS50011">
    <property type="entry name" value="PROTEIN_KINASE_DOM"/>
    <property type="match status" value="1"/>
</dbReference>